<protein>
    <submittedName>
        <fullName evidence="5">ATP-dependent phosphofructokinase (PFK-B family)</fullName>
        <ecNumber evidence="5">2.7.1.15</ecNumber>
    </submittedName>
</protein>
<dbReference type="STRING" id="351160.RCIX2237"/>
<evidence type="ECO:0000259" key="4">
    <source>
        <dbReference type="Pfam" id="PF00294"/>
    </source>
</evidence>
<gene>
    <name evidence="5" type="primary">pfkB-1</name>
    <name evidence="5" type="ORF">RCIX2237</name>
</gene>
<proteinExistence type="inferred from homology"/>
<evidence type="ECO:0000313" key="6">
    <source>
        <dbReference type="Proteomes" id="UP000000663"/>
    </source>
</evidence>
<evidence type="ECO:0000256" key="3">
    <source>
        <dbReference type="ARBA" id="ARBA00022777"/>
    </source>
</evidence>
<keyword evidence="6" id="KW-1185">Reference proteome</keyword>
<dbReference type="Pfam" id="PF00294">
    <property type="entry name" value="PfkB"/>
    <property type="match status" value="1"/>
</dbReference>
<dbReference type="GO" id="GO:0004747">
    <property type="term" value="F:ribokinase activity"/>
    <property type="evidence" value="ECO:0007669"/>
    <property type="project" value="UniProtKB-EC"/>
</dbReference>
<comment type="similarity">
    <text evidence="1">Belongs to the carbohydrate kinase PfkB family.</text>
</comment>
<evidence type="ECO:0000256" key="2">
    <source>
        <dbReference type="ARBA" id="ARBA00022679"/>
    </source>
</evidence>
<dbReference type="InterPro" id="IPR050306">
    <property type="entry name" value="PfkB_Carbo_kinase"/>
</dbReference>
<dbReference type="AlphaFoldDB" id="Q0W2N9"/>
<dbReference type="KEGG" id="rci:RCIX2237"/>
<dbReference type="EC" id="2.7.1.15" evidence="5"/>
<dbReference type="EMBL" id="AM114193">
    <property type="protein sequence ID" value="CAJ37354.1"/>
    <property type="molecule type" value="Genomic_DNA"/>
</dbReference>
<reference evidence="5 6" key="1">
    <citation type="journal article" date="2006" name="Science">
        <title>Genome of rice cluster I archaea -- the key methane producers in the rice rhizosphere.</title>
        <authorList>
            <person name="Erkel C."/>
            <person name="Kube M."/>
            <person name="Reinhardt R."/>
            <person name="Liesack W."/>
        </authorList>
    </citation>
    <scope>NUCLEOTIDE SEQUENCE [LARGE SCALE GENOMIC DNA]</scope>
    <source>
        <strain evidence="6">DSM 22066 / NBRC 105507 / MRE50</strain>
    </source>
</reference>
<dbReference type="InterPro" id="IPR029056">
    <property type="entry name" value="Ribokinase-like"/>
</dbReference>
<dbReference type="PANTHER" id="PTHR43085">
    <property type="entry name" value="HEXOKINASE FAMILY MEMBER"/>
    <property type="match status" value="1"/>
</dbReference>
<sequence>MPRVILQTMCVKYDALCYGAISLDISGRVAGLAPGIQDSATDYEIYPGGDATLVALTLAGLGWKVALAGGPVGKDPMGDYLRQRIAEAGIDLYADTRGKTSVSAVTVDRRGDRTSITFHEDTPLNEIPVPVDLVSRSRSLYACGCYGENSARLGEKARAVKVPSVLNARADNLSFLGWFDVAIASIANVRTLAKDPAEAAAILHAAGAGTAIVTAGEQGCAYCTTDTGILSAYKVDPVDCTGAGAAFAAGFIHAGLQGLKLQDRLRYASAAGALKCLHRGSYRRLTQEELDHLVESWQVNTNQTVA</sequence>
<evidence type="ECO:0000313" key="5">
    <source>
        <dbReference type="EMBL" id="CAJ37354.1"/>
    </source>
</evidence>
<dbReference type="Gene3D" id="3.40.1190.20">
    <property type="match status" value="1"/>
</dbReference>
<dbReference type="PANTHER" id="PTHR43085:SF57">
    <property type="entry name" value="CARBOHYDRATE KINASE PFKB DOMAIN-CONTAINING PROTEIN"/>
    <property type="match status" value="1"/>
</dbReference>
<name>Q0W2N9_METAR</name>
<dbReference type="SUPFAM" id="SSF53613">
    <property type="entry name" value="Ribokinase-like"/>
    <property type="match status" value="1"/>
</dbReference>
<keyword evidence="2 5" id="KW-0808">Transferase</keyword>
<feature type="domain" description="Carbohydrate kinase PfkB" evidence="4">
    <location>
        <begin position="15"/>
        <end position="283"/>
    </location>
</feature>
<dbReference type="InterPro" id="IPR011611">
    <property type="entry name" value="PfkB_dom"/>
</dbReference>
<organism evidence="5 6">
    <name type="scientific">Methanocella arvoryzae (strain DSM 22066 / NBRC 105507 / MRE50)</name>
    <dbReference type="NCBI Taxonomy" id="351160"/>
    <lineage>
        <taxon>Archaea</taxon>
        <taxon>Methanobacteriati</taxon>
        <taxon>Methanobacteriota</taxon>
        <taxon>Stenosarchaea group</taxon>
        <taxon>Methanomicrobia</taxon>
        <taxon>Methanocellales</taxon>
        <taxon>Methanocellaceae</taxon>
        <taxon>Methanocella</taxon>
    </lineage>
</organism>
<dbReference type="Proteomes" id="UP000000663">
    <property type="component" value="Chromosome"/>
</dbReference>
<evidence type="ECO:0000256" key="1">
    <source>
        <dbReference type="ARBA" id="ARBA00010688"/>
    </source>
</evidence>
<accession>Q0W2N9</accession>
<dbReference type="eggNOG" id="arCOG00014">
    <property type="taxonomic scope" value="Archaea"/>
</dbReference>
<keyword evidence="3" id="KW-0418">Kinase</keyword>